<evidence type="ECO:0000256" key="1">
    <source>
        <dbReference type="SAM" id="MobiDB-lite"/>
    </source>
</evidence>
<sequence length="781" mass="82165">MIDPEGIPHFTGDLGLLDQHVSKLRLGADGIRRAGEAAHTRFQALAGVYQAPEATDLFASTAPARDRADEFAGKVETVAAALAEYAATVKPIIDRLKELKVKAAAFVASVDKDTYRGSGDWTHGPVDNDWTKNQDKIDEHTALMNAVDKAKAAFEAAEIAAHDKITALVGGTQYMQQSNHMLVPLGVKFYGATAETYEQAQKLPWGTPQALTHSGWDLGHQIKEHVWDGFVVDGVGGTIDGLYTMVGVHGSDQAKLAWEGLTRAVVGGETYLHESSGQKPTGFWASDFAQGSKPYAKETGKAFLKWDMWKTNPARASGSVVTFNLLPFAGAAASARVAAAGGKAGAGAKALLTAARVADAVDPISTAVRTTRYALPKISEVTANIRTGLGELRAAKGPESVLELSDGSTLRVGDGTFTASKNGVAHTNPIPHELSASERASSIAARPQEPRLVGARAHTPEASAHSGEGAPQQASHDIPRTHHSDGDAAGNRPTDHSGRPEPGHAAEGSGATHRPEAHGGGDGAPGDSSAHGAGSSHGSGDGSDGGSSATAGGPSQEGEPQPMLRGGETEQRIRDAVKGIPGAKRPKPNVMERVLDRLASESDGQRVADIIGSGHFNQGDEYGQVVSALGAKREQMFQPAADQLIFADDLVRSGVPAHAIDFEQKFPIGADMDIRIKDESGDVYAYQMKHLNDPQDPVSEITRGKYLLQLANAEADHSVLLVDGGRGTIAEWMSNGSYDELMAINGGTRGRKGMDITFVIRLEDGNLVIPPGSKTDPKDML</sequence>
<feature type="region of interest" description="Disordered" evidence="1">
    <location>
        <begin position="455"/>
        <end position="567"/>
    </location>
</feature>
<feature type="compositionally biased region" description="Low complexity" evidence="1">
    <location>
        <begin position="525"/>
        <end position="534"/>
    </location>
</feature>
<dbReference type="EMBL" id="CP163435">
    <property type="protein sequence ID" value="XDQ29321.1"/>
    <property type="molecule type" value="Genomic_DNA"/>
</dbReference>
<proteinExistence type="predicted"/>
<dbReference type="AlphaFoldDB" id="A0AB39PGQ9"/>
<gene>
    <name evidence="2" type="ORF">AB5J56_33540</name>
</gene>
<feature type="compositionally biased region" description="Gly residues" evidence="1">
    <location>
        <begin position="535"/>
        <end position="545"/>
    </location>
</feature>
<dbReference type="RefSeq" id="WP_369238211.1">
    <property type="nucleotide sequence ID" value="NZ_CP163435.1"/>
</dbReference>
<name>A0AB39PGQ9_9ACTN</name>
<evidence type="ECO:0000313" key="2">
    <source>
        <dbReference type="EMBL" id="XDQ29321.1"/>
    </source>
</evidence>
<reference evidence="2" key="1">
    <citation type="submission" date="2024-07" db="EMBL/GenBank/DDBJ databases">
        <authorList>
            <person name="Yu S.T."/>
        </authorList>
    </citation>
    <scope>NUCLEOTIDE SEQUENCE</scope>
    <source>
        <strain evidence="2">R21</strain>
    </source>
</reference>
<accession>A0AB39PGQ9</accession>
<organism evidence="2">
    <name type="scientific">Streptomyces sp. R21</name>
    <dbReference type="NCBI Taxonomy" id="3238627"/>
    <lineage>
        <taxon>Bacteria</taxon>
        <taxon>Bacillati</taxon>
        <taxon>Actinomycetota</taxon>
        <taxon>Actinomycetes</taxon>
        <taxon>Kitasatosporales</taxon>
        <taxon>Streptomycetaceae</taxon>
        <taxon>Streptomyces</taxon>
    </lineage>
</organism>
<protein>
    <submittedName>
        <fullName evidence="2">Uncharacterized protein</fullName>
    </submittedName>
</protein>
<feature type="compositionally biased region" description="Basic and acidic residues" evidence="1">
    <location>
        <begin position="493"/>
        <end position="504"/>
    </location>
</feature>
<feature type="compositionally biased region" description="Basic and acidic residues" evidence="1">
    <location>
        <begin position="477"/>
        <end position="486"/>
    </location>
</feature>